<sequence>MESVQTRPRSHSVRFDDACVLIPPNIAKTRPRLVTKSYSLPLWRSSPSTPRKNSIDEGTMSAEEHGQRAFSLTIAVPSLAIGRPRRPSLTNPVSPCLSKRCLPGHELSTSPTSSPPMVTRSASLKHTHVVPQTERNAVDPNVPTIPLRVCCEECYHTVDASLAQEEWEPYWSPGAIRRHKEKETCLFGITRVWKPQGADVSLSQALRVDEVAVKQQSNSLEPAMMNNHTLPSARTGNIMDSEDEADFSHGDFSMGNLDEEDLPEEDEDVETASPAPMPILEKEEYHHNYILDPSLPDPDAIPMSFSPSSSPERSRSMSPRQQTRRPSLSVASESIFKGSVSVLRGVAASISGSGVRV</sequence>
<accession>A0A0C9VRL7</accession>
<organism evidence="2 3">
    <name type="scientific">Sphaerobolus stellatus (strain SS14)</name>
    <dbReference type="NCBI Taxonomy" id="990650"/>
    <lineage>
        <taxon>Eukaryota</taxon>
        <taxon>Fungi</taxon>
        <taxon>Dikarya</taxon>
        <taxon>Basidiomycota</taxon>
        <taxon>Agaricomycotina</taxon>
        <taxon>Agaricomycetes</taxon>
        <taxon>Phallomycetidae</taxon>
        <taxon>Geastrales</taxon>
        <taxon>Sphaerobolaceae</taxon>
        <taxon>Sphaerobolus</taxon>
    </lineage>
</organism>
<feature type="region of interest" description="Disordered" evidence="1">
    <location>
        <begin position="290"/>
        <end position="331"/>
    </location>
</feature>
<dbReference type="OrthoDB" id="3269282at2759"/>
<feature type="region of interest" description="Disordered" evidence="1">
    <location>
        <begin position="234"/>
        <end position="276"/>
    </location>
</feature>
<evidence type="ECO:0000313" key="3">
    <source>
        <dbReference type="Proteomes" id="UP000054279"/>
    </source>
</evidence>
<evidence type="ECO:0000256" key="1">
    <source>
        <dbReference type="SAM" id="MobiDB-lite"/>
    </source>
</evidence>
<proteinExistence type="predicted"/>
<protein>
    <submittedName>
        <fullName evidence="2">Uncharacterized protein</fullName>
    </submittedName>
</protein>
<feature type="compositionally biased region" description="Low complexity" evidence="1">
    <location>
        <begin position="302"/>
        <end position="320"/>
    </location>
</feature>
<dbReference type="EMBL" id="KN837113">
    <property type="protein sequence ID" value="KIJ45057.1"/>
    <property type="molecule type" value="Genomic_DNA"/>
</dbReference>
<dbReference type="Proteomes" id="UP000054279">
    <property type="component" value="Unassembled WGS sequence"/>
</dbReference>
<dbReference type="AlphaFoldDB" id="A0A0C9VRL7"/>
<keyword evidence="3" id="KW-1185">Reference proteome</keyword>
<dbReference type="HOGENOM" id="CLU_776526_0_0_1"/>
<gene>
    <name evidence="2" type="ORF">M422DRAFT_251256</name>
</gene>
<reference evidence="2 3" key="1">
    <citation type="submission" date="2014-06" db="EMBL/GenBank/DDBJ databases">
        <title>Evolutionary Origins and Diversification of the Mycorrhizal Mutualists.</title>
        <authorList>
            <consortium name="DOE Joint Genome Institute"/>
            <consortium name="Mycorrhizal Genomics Consortium"/>
            <person name="Kohler A."/>
            <person name="Kuo A."/>
            <person name="Nagy L.G."/>
            <person name="Floudas D."/>
            <person name="Copeland A."/>
            <person name="Barry K.W."/>
            <person name="Cichocki N."/>
            <person name="Veneault-Fourrey C."/>
            <person name="LaButti K."/>
            <person name="Lindquist E.A."/>
            <person name="Lipzen A."/>
            <person name="Lundell T."/>
            <person name="Morin E."/>
            <person name="Murat C."/>
            <person name="Riley R."/>
            <person name="Ohm R."/>
            <person name="Sun H."/>
            <person name="Tunlid A."/>
            <person name="Henrissat B."/>
            <person name="Grigoriev I.V."/>
            <person name="Hibbett D.S."/>
            <person name="Martin F."/>
        </authorList>
    </citation>
    <scope>NUCLEOTIDE SEQUENCE [LARGE SCALE GENOMIC DNA]</scope>
    <source>
        <strain evidence="2 3">SS14</strain>
    </source>
</reference>
<feature type="compositionally biased region" description="Acidic residues" evidence="1">
    <location>
        <begin position="257"/>
        <end position="270"/>
    </location>
</feature>
<evidence type="ECO:0000313" key="2">
    <source>
        <dbReference type="EMBL" id="KIJ45057.1"/>
    </source>
</evidence>
<name>A0A0C9VRL7_SPHS4</name>